<feature type="compositionally biased region" description="Low complexity" evidence="1">
    <location>
        <begin position="305"/>
        <end position="322"/>
    </location>
</feature>
<feature type="compositionally biased region" description="Pro residues" evidence="1">
    <location>
        <begin position="1"/>
        <end position="11"/>
    </location>
</feature>
<proteinExistence type="predicted"/>
<name>A0A1B9GPH2_9TREE</name>
<gene>
    <name evidence="3" type="ORF">I316_05540</name>
</gene>
<dbReference type="Proteomes" id="UP000092666">
    <property type="component" value="Unassembled WGS sequence"/>
</dbReference>
<protein>
    <recommendedName>
        <fullName evidence="2">Sld7 C-terminal domain-containing protein</fullName>
    </recommendedName>
</protein>
<feature type="compositionally biased region" description="Basic residues" evidence="1">
    <location>
        <begin position="358"/>
        <end position="367"/>
    </location>
</feature>
<evidence type="ECO:0000313" key="4">
    <source>
        <dbReference type="Proteomes" id="UP000092666"/>
    </source>
</evidence>
<reference evidence="4" key="2">
    <citation type="submission" date="2013-12" db="EMBL/GenBank/DDBJ databases">
        <title>Evolution of pathogenesis and genome organization in the Tremellales.</title>
        <authorList>
            <person name="Cuomo C."/>
            <person name="Litvintseva A."/>
            <person name="Heitman J."/>
            <person name="Chen Y."/>
            <person name="Sun S."/>
            <person name="Springer D."/>
            <person name="Dromer F."/>
            <person name="Young S."/>
            <person name="Zeng Q."/>
            <person name="Chapman S."/>
            <person name="Gujja S."/>
            <person name="Saif S."/>
            <person name="Birren B."/>
        </authorList>
    </citation>
    <scope>NUCLEOTIDE SEQUENCE [LARGE SCALE GENOMIC DNA]</scope>
    <source>
        <strain evidence="4">BCC8398</strain>
    </source>
</reference>
<keyword evidence="4" id="KW-1185">Reference proteome</keyword>
<dbReference type="InterPro" id="IPR041260">
    <property type="entry name" value="Sld7_C"/>
</dbReference>
<dbReference type="AlphaFoldDB" id="A0A1B9GPH2"/>
<feature type="region of interest" description="Disordered" evidence="1">
    <location>
        <begin position="1"/>
        <end position="34"/>
    </location>
</feature>
<evidence type="ECO:0000256" key="1">
    <source>
        <dbReference type="SAM" id="MobiDB-lite"/>
    </source>
</evidence>
<organism evidence="3 4">
    <name type="scientific">Kwoniella heveanensis BCC8398</name>
    <dbReference type="NCBI Taxonomy" id="1296120"/>
    <lineage>
        <taxon>Eukaryota</taxon>
        <taxon>Fungi</taxon>
        <taxon>Dikarya</taxon>
        <taxon>Basidiomycota</taxon>
        <taxon>Agaricomycotina</taxon>
        <taxon>Tremellomycetes</taxon>
        <taxon>Tremellales</taxon>
        <taxon>Cryptococcaceae</taxon>
        <taxon>Kwoniella</taxon>
    </lineage>
</organism>
<accession>A0A1B9GPH2</accession>
<feature type="compositionally biased region" description="Polar residues" evidence="1">
    <location>
        <begin position="395"/>
        <end position="413"/>
    </location>
</feature>
<dbReference type="EMBL" id="KV700128">
    <property type="protein sequence ID" value="OCF32903.1"/>
    <property type="molecule type" value="Genomic_DNA"/>
</dbReference>
<feature type="domain" description="Sld7 C-terminal" evidence="2">
    <location>
        <begin position="496"/>
        <end position="561"/>
    </location>
</feature>
<dbReference type="Pfam" id="PF18596">
    <property type="entry name" value="Sld7_C"/>
    <property type="match status" value="1"/>
</dbReference>
<feature type="region of interest" description="Disordered" evidence="1">
    <location>
        <begin position="267"/>
        <end position="421"/>
    </location>
</feature>
<sequence length="664" mass="72094">MIPVHMPPLGPSPSRNPFARPKLQNEKHESGSFSRATLLPSILSPVRSTSQTTAHGSQISTPADRRVGIRAGDAVPGSVAKPRTAWRLLWRGGLEIGREGWRLDGITFFAKLSFAPPTPTTSSMAKEVNPFDVPIQPFGTPSNAVSAPAPGTPTSPFPLTNGDTDLCLSLESMRGRKYLQVRGLVDLPEDEILEGEGAENEGGVQMSIAPEAALLGAYFTGLLCRSEKLTKRGRTTSGITIGLGDEDVGEPVGTADEQGVLRLCVGRRKPAPQPPSAKKVRPGEPLPRAPLFFPAKAPKKPPPLFLSRSLSRTSSLSSSIYLPPQPHSHTQQGSIATSSKSVSTLPASAPAPVSGRTPGRRGEKRPRKLETEDLNQDGDRKRKTGRIVPERPPLSRSQVRSSSTGMERMSSGTPIMLDTPTEGEEEDIFGKRASSAMSVPGIGTSSHLPAANLSRWNSVDGAQHATADDGMIADDDDPPNTGRSKRVRVPQQVLDNKATIRKQCLVLLETRGIPRTHESFKDVFGMATKGTYFAFRNQLEAGPVSKSDLQEIINRHLDMYLPETCGHGYGINHAEKAGLHYLTDKLGEDETSREDRGKQHDIHASPLQKAKKGPLDLDLAREVTVRDKQEEYDEVKLEGTFFHAHITEEGRVKLEAVEEEEEDE</sequence>
<evidence type="ECO:0000313" key="3">
    <source>
        <dbReference type="EMBL" id="OCF32903.1"/>
    </source>
</evidence>
<reference evidence="3 4" key="1">
    <citation type="submission" date="2013-07" db="EMBL/GenBank/DDBJ databases">
        <title>The Genome Sequence of Cryptococcus heveanensis BCC8398.</title>
        <authorList>
            <consortium name="The Broad Institute Genome Sequencing Platform"/>
            <person name="Cuomo C."/>
            <person name="Litvintseva A."/>
            <person name="Chen Y."/>
            <person name="Heitman J."/>
            <person name="Sun S."/>
            <person name="Springer D."/>
            <person name="Dromer F."/>
            <person name="Young S.K."/>
            <person name="Zeng Q."/>
            <person name="Gargeya S."/>
            <person name="Fitzgerald M."/>
            <person name="Abouelleil A."/>
            <person name="Alvarado L."/>
            <person name="Berlin A.M."/>
            <person name="Chapman S.B."/>
            <person name="Dewar J."/>
            <person name="Goldberg J."/>
            <person name="Griggs A."/>
            <person name="Gujja S."/>
            <person name="Hansen M."/>
            <person name="Howarth C."/>
            <person name="Imamovic A."/>
            <person name="Larimer J."/>
            <person name="McCowan C."/>
            <person name="Murphy C."/>
            <person name="Pearson M."/>
            <person name="Priest M."/>
            <person name="Roberts A."/>
            <person name="Saif S."/>
            <person name="Shea T."/>
            <person name="Sykes S."/>
            <person name="Wortman J."/>
            <person name="Nusbaum C."/>
            <person name="Birren B."/>
        </authorList>
    </citation>
    <scope>NUCLEOTIDE SEQUENCE [LARGE SCALE GENOMIC DNA]</scope>
    <source>
        <strain evidence="3 4">BCC8398</strain>
    </source>
</reference>
<feature type="region of interest" description="Disordered" evidence="1">
    <location>
        <begin position="588"/>
        <end position="611"/>
    </location>
</feature>
<evidence type="ECO:0000259" key="2">
    <source>
        <dbReference type="Pfam" id="PF18596"/>
    </source>
</evidence>
<dbReference type="OrthoDB" id="5599874at2759"/>
<feature type="compositionally biased region" description="Basic and acidic residues" evidence="1">
    <location>
        <begin position="588"/>
        <end position="603"/>
    </location>
</feature>
<feature type="compositionally biased region" description="Polar residues" evidence="1">
    <location>
        <begin position="327"/>
        <end position="346"/>
    </location>
</feature>